<evidence type="ECO:0000313" key="2">
    <source>
        <dbReference type="Proteomes" id="UP000199288"/>
    </source>
</evidence>
<organism evidence="1 2">
    <name type="scientific">Bowdeniella nasicola</name>
    <dbReference type="NCBI Taxonomy" id="208480"/>
    <lineage>
        <taxon>Bacteria</taxon>
        <taxon>Bacillati</taxon>
        <taxon>Actinomycetota</taxon>
        <taxon>Actinomycetes</taxon>
        <taxon>Actinomycetales</taxon>
        <taxon>Actinomycetaceae</taxon>
        <taxon>Bowdeniella</taxon>
    </lineage>
</organism>
<accession>A0A1H4AML3</accession>
<dbReference type="EMBL" id="FNQV01000008">
    <property type="protein sequence ID" value="SEA37189.1"/>
    <property type="molecule type" value="Genomic_DNA"/>
</dbReference>
<dbReference type="AlphaFoldDB" id="A0A1H4AML3"/>
<reference evidence="2" key="1">
    <citation type="submission" date="2016-10" db="EMBL/GenBank/DDBJ databases">
        <authorList>
            <person name="Varghese N."/>
            <person name="Submissions S."/>
        </authorList>
    </citation>
    <scope>NUCLEOTIDE SEQUENCE [LARGE SCALE GENOMIC DNA]</scope>
    <source>
        <strain evidence="2">KPR-1</strain>
    </source>
</reference>
<sequence length="132" mass="13879">MSQYTEEESDAIRAGLMAAVALISKADSGIIAMFQESAAAGKTLKSLPPELKGIFSEFDLPRIHPGSELTALREALVVVDTKGGDTAQAYREAIREATRAAAQASRGTSQAEQDALDQIEAVLSAGSLDQGR</sequence>
<dbReference type="RefSeq" id="WP_092564274.1">
    <property type="nucleotide sequence ID" value="NZ_FNQV01000008.1"/>
</dbReference>
<protein>
    <submittedName>
        <fullName evidence="1">Uncharacterized protein</fullName>
    </submittedName>
</protein>
<dbReference type="Proteomes" id="UP000199288">
    <property type="component" value="Unassembled WGS sequence"/>
</dbReference>
<keyword evidence="2" id="KW-1185">Reference proteome</keyword>
<evidence type="ECO:0000313" key="1">
    <source>
        <dbReference type="EMBL" id="SEA37189.1"/>
    </source>
</evidence>
<dbReference type="OrthoDB" id="3695500at2"/>
<proteinExistence type="predicted"/>
<name>A0A1H4AML3_9ACTO</name>
<gene>
    <name evidence="1" type="ORF">SAMN02910418_01446</name>
</gene>